<comment type="caution">
    <text evidence="2">The sequence shown here is derived from an EMBL/GenBank/DDBJ whole genome shotgun (WGS) entry which is preliminary data.</text>
</comment>
<name>A0AAE4JID9_9EURY</name>
<dbReference type="Proteomes" id="UP001253439">
    <property type="component" value="Unassembled WGS sequence"/>
</dbReference>
<dbReference type="AlphaFoldDB" id="A0AAE4JID9"/>
<organism evidence="2 3">
    <name type="scientific">Haloarcula terrestris</name>
    <dbReference type="NCBI Taxonomy" id="2950533"/>
    <lineage>
        <taxon>Archaea</taxon>
        <taxon>Methanobacteriati</taxon>
        <taxon>Methanobacteriota</taxon>
        <taxon>Stenosarchaea group</taxon>
        <taxon>Halobacteria</taxon>
        <taxon>Halobacteriales</taxon>
        <taxon>Haloarculaceae</taxon>
        <taxon>Haloarcula</taxon>
    </lineage>
</organism>
<proteinExistence type="predicted"/>
<keyword evidence="3" id="KW-1185">Reference proteome</keyword>
<evidence type="ECO:0000313" key="2">
    <source>
        <dbReference type="EMBL" id="MDS0223627.1"/>
    </source>
</evidence>
<dbReference type="EMBL" id="JAMQOM010000020">
    <property type="protein sequence ID" value="MDS0223627.1"/>
    <property type="molecule type" value="Genomic_DNA"/>
</dbReference>
<accession>A0AAE4JID9</accession>
<evidence type="ECO:0000256" key="1">
    <source>
        <dbReference type="SAM" id="MobiDB-lite"/>
    </source>
</evidence>
<gene>
    <name evidence="2" type="ORF">NDI54_19995</name>
</gene>
<dbReference type="RefSeq" id="WP_310898154.1">
    <property type="nucleotide sequence ID" value="NZ_JAMQOM010000020.1"/>
</dbReference>
<evidence type="ECO:0000313" key="3">
    <source>
        <dbReference type="Proteomes" id="UP001253439"/>
    </source>
</evidence>
<protein>
    <submittedName>
        <fullName evidence="2">Uncharacterized protein</fullName>
    </submittedName>
</protein>
<feature type="compositionally biased region" description="Basic and acidic residues" evidence="1">
    <location>
        <begin position="173"/>
        <end position="185"/>
    </location>
</feature>
<reference evidence="2 3" key="1">
    <citation type="submission" date="2022-06" db="EMBL/GenBank/DDBJ databases">
        <title>Haloarcula sp. a new haloarchaeum isolate from saline soil.</title>
        <authorList>
            <person name="Strakova D."/>
            <person name="Galisteo C."/>
            <person name="Sanchez-Porro C."/>
            <person name="Ventosa A."/>
        </authorList>
    </citation>
    <scope>NUCLEOTIDE SEQUENCE [LARGE SCALE GENOMIC DNA]</scope>
    <source>
        <strain evidence="2 3">S1AR25-5A</strain>
    </source>
</reference>
<feature type="region of interest" description="Disordered" evidence="1">
    <location>
        <begin position="166"/>
        <end position="238"/>
    </location>
</feature>
<sequence>MVTGVDSGIYSLNNQVVMSDRNTTVGLKESTKDQLEPLKKESDAASWDEFINNLAAENLDVSAEELNAQEVETHERVERTRATVVGVLEAVDEADMTDEIVDIIKSLSEQDMLAQNQEIVNHFIEKSKRGEPINEIDKLLADVVKETESERGPEQSPAAAIARGLFTETEEATAERTRTERDATVRDATVSENQSEIKSEEPDSDLFTGVEEATESSEESVTLGDALVDIADGKEDDE</sequence>